<dbReference type="PANTHER" id="PTHR38731:SF1">
    <property type="entry name" value="FECR PROTEIN DOMAIN-CONTAINING PROTEIN"/>
    <property type="match status" value="1"/>
</dbReference>
<feature type="compositionally biased region" description="Low complexity" evidence="1">
    <location>
        <begin position="227"/>
        <end position="245"/>
    </location>
</feature>
<keyword evidence="5" id="KW-1185">Reference proteome</keyword>
<sequence>MMPQKKCTAIKALLWLALMCVGAHAWAGQVAGTVMQLSGPLMAKKADGKMKILAIKSEVEQGDTLLTEKETYALIKLIDNSEITLKPNTSFVIEQFSYTAEQPDGDHAIFSLLKGGLRSVTGLLGKRNKERFEMKTPAATIGIRGTTFVATYVPASAQAVPTVPTPGGGARAPGLYVQVLDGLIHVTNPAGTQNFAAGQFGFTPSFKQPPVMLPVNPGIPFTPPPVFSSSSSGPGSAAGGSKPAAIDCVVR</sequence>
<organism evidence="4 5">
    <name type="scientific">Janthinobacterium kumbetense</name>
    <dbReference type="NCBI Taxonomy" id="2950280"/>
    <lineage>
        <taxon>Bacteria</taxon>
        <taxon>Pseudomonadati</taxon>
        <taxon>Pseudomonadota</taxon>
        <taxon>Betaproteobacteria</taxon>
        <taxon>Burkholderiales</taxon>
        <taxon>Oxalobacteraceae</taxon>
        <taxon>Janthinobacterium</taxon>
    </lineage>
</organism>
<dbReference type="Pfam" id="PF04773">
    <property type="entry name" value="FecR"/>
    <property type="match status" value="1"/>
</dbReference>
<feature type="domain" description="FecR protein" evidence="3">
    <location>
        <begin position="63"/>
        <end position="151"/>
    </location>
</feature>
<keyword evidence="2" id="KW-0732">Signal</keyword>
<feature type="region of interest" description="Disordered" evidence="1">
    <location>
        <begin position="224"/>
        <end position="251"/>
    </location>
</feature>
<dbReference type="Proteomes" id="UP001202243">
    <property type="component" value="Unassembled WGS sequence"/>
</dbReference>
<protein>
    <submittedName>
        <fullName evidence="4">FecR family protein</fullName>
    </submittedName>
</protein>
<gene>
    <name evidence="4" type="ORF">NCG91_16465</name>
</gene>
<comment type="caution">
    <text evidence="4">The sequence shown here is derived from an EMBL/GenBank/DDBJ whole genome shotgun (WGS) entry which is preliminary data.</text>
</comment>
<evidence type="ECO:0000313" key="4">
    <source>
        <dbReference type="EMBL" id="MCM2567203.1"/>
    </source>
</evidence>
<feature type="chain" id="PRO_5045484199" evidence="2">
    <location>
        <begin position="28"/>
        <end position="251"/>
    </location>
</feature>
<dbReference type="PANTHER" id="PTHR38731">
    <property type="entry name" value="LIPL45-RELATED LIPOPROTEIN-RELATED"/>
    <property type="match status" value="1"/>
</dbReference>
<dbReference type="EMBL" id="JAMQGR010000005">
    <property type="protein sequence ID" value="MCM2567203.1"/>
    <property type="molecule type" value="Genomic_DNA"/>
</dbReference>
<dbReference type="InterPro" id="IPR006860">
    <property type="entry name" value="FecR"/>
</dbReference>
<accession>A0ABT0WT64</accession>
<dbReference type="RefSeq" id="WP_251350442.1">
    <property type="nucleotide sequence ID" value="NZ_JAMQGR010000005.1"/>
</dbReference>
<dbReference type="Gene3D" id="2.60.120.1440">
    <property type="match status" value="1"/>
</dbReference>
<reference evidence="4 5" key="1">
    <citation type="submission" date="2022-06" db="EMBL/GenBank/DDBJ databases">
        <title>Janthinobacterium kumbetensis sp. nov., isolated from spring water in Turkey.</title>
        <authorList>
            <person name="Inan Bektas K."/>
            <person name="Belduz A.A."/>
            <person name="Canakci S."/>
            <person name="Nalcaoglu A."/>
            <person name="Ceylan E."/>
            <person name="Kati H."/>
        </authorList>
    </citation>
    <scope>NUCLEOTIDE SEQUENCE [LARGE SCALE GENOMIC DNA]</scope>
    <source>
        <strain evidence="4 5">GK</strain>
    </source>
</reference>
<evidence type="ECO:0000256" key="1">
    <source>
        <dbReference type="SAM" id="MobiDB-lite"/>
    </source>
</evidence>
<name>A0ABT0WT64_9BURK</name>
<evidence type="ECO:0000313" key="5">
    <source>
        <dbReference type="Proteomes" id="UP001202243"/>
    </source>
</evidence>
<evidence type="ECO:0000256" key="2">
    <source>
        <dbReference type="SAM" id="SignalP"/>
    </source>
</evidence>
<proteinExistence type="predicted"/>
<feature type="signal peptide" evidence="2">
    <location>
        <begin position="1"/>
        <end position="27"/>
    </location>
</feature>
<evidence type="ECO:0000259" key="3">
    <source>
        <dbReference type="Pfam" id="PF04773"/>
    </source>
</evidence>